<comment type="cofactor">
    <cofactor evidence="1">
        <name>FAD</name>
        <dbReference type="ChEBI" id="CHEBI:57692"/>
    </cofactor>
</comment>
<dbReference type="PRINTS" id="PR00420">
    <property type="entry name" value="RNGMNOXGNASE"/>
</dbReference>
<reference evidence="5" key="2">
    <citation type="submission" date="2020-09" db="EMBL/GenBank/DDBJ databases">
        <authorList>
            <person name="Sun Q."/>
            <person name="Sedlacek I."/>
        </authorList>
    </citation>
    <scope>NUCLEOTIDE SEQUENCE</scope>
    <source>
        <strain evidence="5">CCM 7905</strain>
    </source>
</reference>
<sequence length="478" mass="51750">MNSVDVIVIGAGPAGCMLAGEIARTGHSVVVLDKRDGVSPHSRAFAVHARTLELLDTRGLADDLIATGTITHTLSLWRGASVDLSRLRTPFPYVLVTPQVHVDRALETYARTQGARVERGVTVTGLEQDDAGVRVRAVSSDGTEQTWTAEYAVGADGVHSTVRGLLGQAFPGREVLRSMVLSDAKLDRPPTDAITVNVGGDCFAFLAPYGEGWFRVIAWDRRAHHRDDAPVELEEVRGLLQRAMGTDYGLSDIRWYSRFACDERQVEQYRTGRVVLVGDAAHAHSPAGGQGMNTGIQDAANLGWKLAAALDGAPNVLDTYQDERHPVGKMVLRTSGLTIRTMTMKPAIVRRLRQRLVSALVRRHFVSDLVTRTFSGIGISYARGRGDHPLVGTRVSDVRLTDGTVADALQHPGFLLVAGRGDDRVQAPVPVVRRADDGPSILVRPDGYIAWAGDHTSREWRTALSRWTGSTPATADAG</sequence>
<dbReference type="Gene3D" id="3.30.70.2450">
    <property type="match status" value="1"/>
</dbReference>
<evidence type="ECO:0000313" key="6">
    <source>
        <dbReference type="Proteomes" id="UP000654257"/>
    </source>
</evidence>
<feature type="domain" description="FAD-binding" evidence="4">
    <location>
        <begin position="4"/>
        <end position="334"/>
    </location>
</feature>
<evidence type="ECO:0000256" key="2">
    <source>
        <dbReference type="ARBA" id="ARBA00022630"/>
    </source>
</evidence>
<dbReference type="InterPro" id="IPR050641">
    <property type="entry name" value="RIFMO-like"/>
</dbReference>
<dbReference type="SUPFAM" id="SSF51905">
    <property type="entry name" value="FAD/NAD(P)-binding domain"/>
    <property type="match status" value="1"/>
</dbReference>
<dbReference type="AlphaFoldDB" id="A0A917D486"/>
<evidence type="ECO:0000313" key="5">
    <source>
        <dbReference type="EMBL" id="GGG09404.1"/>
    </source>
</evidence>
<dbReference type="Gene3D" id="3.50.50.60">
    <property type="entry name" value="FAD/NAD(P)-binding domain"/>
    <property type="match status" value="1"/>
</dbReference>
<keyword evidence="2" id="KW-0285">Flavoprotein</keyword>
<keyword evidence="3" id="KW-0274">FAD</keyword>
<evidence type="ECO:0000259" key="4">
    <source>
        <dbReference type="Pfam" id="PF01494"/>
    </source>
</evidence>
<dbReference type="EMBL" id="BMCU01000002">
    <property type="protein sequence ID" value="GGG09404.1"/>
    <property type="molecule type" value="Genomic_DNA"/>
</dbReference>
<dbReference type="Pfam" id="PF01494">
    <property type="entry name" value="FAD_binding_3"/>
    <property type="match status" value="1"/>
</dbReference>
<dbReference type="PANTHER" id="PTHR43004">
    <property type="entry name" value="TRK SYSTEM POTASSIUM UPTAKE PROTEIN"/>
    <property type="match status" value="1"/>
</dbReference>
<protein>
    <submittedName>
        <fullName evidence="5">FAD-dependent oxidoreductase</fullName>
    </submittedName>
</protein>
<dbReference type="RefSeq" id="WP_188545022.1">
    <property type="nucleotide sequence ID" value="NZ_BMCU01000002.1"/>
</dbReference>
<dbReference type="InterPro" id="IPR036188">
    <property type="entry name" value="FAD/NAD-bd_sf"/>
</dbReference>
<dbReference type="Proteomes" id="UP000654257">
    <property type="component" value="Unassembled WGS sequence"/>
</dbReference>
<dbReference type="Pfam" id="PF21274">
    <property type="entry name" value="Rng_hyd_C"/>
    <property type="match status" value="1"/>
</dbReference>
<gene>
    <name evidence="5" type="ORF">GCM10007304_24360</name>
</gene>
<evidence type="ECO:0000256" key="1">
    <source>
        <dbReference type="ARBA" id="ARBA00001974"/>
    </source>
</evidence>
<dbReference type="InterPro" id="IPR002938">
    <property type="entry name" value="FAD-bd"/>
</dbReference>
<dbReference type="Gene3D" id="3.40.30.120">
    <property type="match status" value="1"/>
</dbReference>
<evidence type="ECO:0000256" key="3">
    <source>
        <dbReference type="ARBA" id="ARBA00022827"/>
    </source>
</evidence>
<keyword evidence="6" id="KW-1185">Reference proteome</keyword>
<comment type="caution">
    <text evidence="5">The sequence shown here is derived from an EMBL/GenBank/DDBJ whole genome shotgun (WGS) entry which is preliminary data.</text>
</comment>
<organism evidence="5 6">
    <name type="scientific">Rhodococcoides trifolii</name>
    <dbReference type="NCBI Taxonomy" id="908250"/>
    <lineage>
        <taxon>Bacteria</taxon>
        <taxon>Bacillati</taxon>
        <taxon>Actinomycetota</taxon>
        <taxon>Actinomycetes</taxon>
        <taxon>Mycobacteriales</taxon>
        <taxon>Nocardiaceae</taxon>
        <taxon>Rhodococcoides</taxon>
    </lineage>
</organism>
<dbReference type="GO" id="GO:0016709">
    <property type="term" value="F:oxidoreductase activity, acting on paired donors, with incorporation or reduction of molecular oxygen, NAD(P)H as one donor, and incorporation of one atom of oxygen"/>
    <property type="evidence" value="ECO:0007669"/>
    <property type="project" value="UniProtKB-ARBA"/>
</dbReference>
<dbReference type="GO" id="GO:0071949">
    <property type="term" value="F:FAD binding"/>
    <property type="evidence" value="ECO:0007669"/>
    <property type="project" value="InterPro"/>
</dbReference>
<accession>A0A917D486</accession>
<dbReference type="PANTHER" id="PTHR43004:SF19">
    <property type="entry name" value="BINDING MONOOXYGENASE, PUTATIVE (JCVI)-RELATED"/>
    <property type="match status" value="1"/>
</dbReference>
<proteinExistence type="predicted"/>
<reference evidence="5" key="1">
    <citation type="journal article" date="2014" name="Int. J. Syst. Evol. Microbiol.">
        <title>Complete genome sequence of Corynebacterium casei LMG S-19264T (=DSM 44701T), isolated from a smear-ripened cheese.</title>
        <authorList>
            <consortium name="US DOE Joint Genome Institute (JGI-PGF)"/>
            <person name="Walter F."/>
            <person name="Albersmeier A."/>
            <person name="Kalinowski J."/>
            <person name="Ruckert C."/>
        </authorList>
    </citation>
    <scope>NUCLEOTIDE SEQUENCE</scope>
    <source>
        <strain evidence="5">CCM 7905</strain>
    </source>
</reference>
<name>A0A917D486_9NOCA</name>